<dbReference type="Pfam" id="PF13489">
    <property type="entry name" value="Methyltransf_23"/>
    <property type="match status" value="1"/>
</dbReference>
<keyword evidence="3" id="KW-1185">Reference proteome</keyword>
<evidence type="ECO:0000313" key="2">
    <source>
        <dbReference type="EMBL" id="KAK2765305.1"/>
    </source>
</evidence>
<dbReference type="PANTHER" id="PTHR43591:SF24">
    <property type="entry name" value="2-METHOXY-6-POLYPRENYL-1,4-BENZOQUINOL METHYLASE, MITOCHONDRIAL"/>
    <property type="match status" value="1"/>
</dbReference>
<dbReference type="SUPFAM" id="SSF53335">
    <property type="entry name" value="S-adenosyl-L-methionine-dependent methyltransferases"/>
    <property type="match status" value="1"/>
</dbReference>
<dbReference type="PANTHER" id="PTHR43591">
    <property type="entry name" value="METHYLTRANSFERASE"/>
    <property type="match status" value="1"/>
</dbReference>
<evidence type="ECO:0000313" key="3">
    <source>
        <dbReference type="Proteomes" id="UP001281614"/>
    </source>
</evidence>
<dbReference type="GO" id="GO:0032259">
    <property type="term" value="P:methylation"/>
    <property type="evidence" value="ECO:0007669"/>
    <property type="project" value="UniProtKB-KW"/>
</dbReference>
<dbReference type="EMBL" id="VYYT01000131">
    <property type="protein sequence ID" value="KAK2765305.1"/>
    <property type="molecule type" value="Genomic_DNA"/>
</dbReference>
<dbReference type="Proteomes" id="UP001281614">
    <property type="component" value="Unassembled WGS sequence"/>
</dbReference>
<comment type="caution">
    <text evidence="2">The sequence shown here is derived from an EMBL/GenBank/DDBJ whole genome shotgun (WGS) entry which is preliminary data.</text>
</comment>
<sequence>MVSPPEANLEVQVAADEESIASSGTSLRDSIIDYRIENGRTYHRYKDGKYSIPNDERETSRLDLAHQIWLLTINDRLGIAPPCDKGSTVGRVLDIGTGSGIWAIDFGDEHPEAEVLGNDLSAVQPSLVPPNVRFEIDDVEDEWTHSQPFQYIHSRNLGPGGYLELQETSIIPRSDDDTLKPQHAVLKWANLLLEASLKLGRPYMDVPILKQYMTEAGFEDDPRYKELGMWNHDQTLMGLEAFSMAPLTRALDWTPAEVNAFLIDVRKDLKDRGIHAYWPEYAIYGRKPGKKEQTSD</sequence>
<dbReference type="Gene3D" id="3.40.50.150">
    <property type="entry name" value="Vaccinia Virus protein VP39"/>
    <property type="match status" value="1"/>
</dbReference>
<keyword evidence="2" id="KW-0489">Methyltransferase</keyword>
<protein>
    <submittedName>
        <fullName evidence="2">Methyltransferase domain-containing protein</fullName>
    </submittedName>
</protein>
<name>A0AAE0D891_COLKA</name>
<dbReference type="GO" id="GO:0008168">
    <property type="term" value="F:methyltransferase activity"/>
    <property type="evidence" value="ECO:0007669"/>
    <property type="project" value="UniProtKB-KW"/>
</dbReference>
<reference evidence="2" key="1">
    <citation type="submission" date="2023-02" db="EMBL/GenBank/DDBJ databases">
        <title>Colletotrichum kahawae CIFC_Que2 genome sequencing and assembly.</title>
        <authorList>
            <person name="Baroncelli R."/>
        </authorList>
    </citation>
    <scope>NUCLEOTIDE SEQUENCE</scope>
    <source>
        <strain evidence="2">CIFC_Que2</strain>
    </source>
</reference>
<organism evidence="2 3">
    <name type="scientific">Colletotrichum kahawae</name>
    <name type="common">Coffee berry disease fungus</name>
    <dbReference type="NCBI Taxonomy" id="34407"/>
    <lineage>
        <taxon>Eukaryota</taxon>
        <taxon>Fungi</taxon>
        <taxon>Dikarya</taxon>
        <taxon>Ascomycota</taxon>
        <taxon>Pezizomycotina</taxon>
        <taxon>Sordariomycetes</taxon>
        <taxon>Hypocreomycetidae</taxon>
        <taxon>Glomerellales</taxon>
        <taxon>Glomerellaceae</taxon>
        <taxon>Colletotrichum</taxon>
        <taxon>Colletotrichum gloeosporioides species complex</taxon>
    </lineage>
</organism>
<evidence type="ECO:0000256" key="1">
    <source>
        <dbReference type="ARBA" id="ARBA00038158"/>
    </source>
</evidence>
<gene>
    <name evidence="2" type="ORF">CKAH01_15678</name>
</gene>
<dbReference type="InterPro" id="IPR029063">
    <property type="entry name" value="SAM-dependent_MTases_sf"/>
</dbReference>
<keyword evidence="2" id="KW-0808">Transferase</keyword>
<dbReference type="AlphaFoldDB" id="A0AAE0D891"/>
<proteinExistence type="inferred from homology"/>
<comment type="similarity">
    <text evidence="1">Belongs to the methyltransferase superfamily. LaeA methyltransferase family.</text>
</comment>
<dbReference type="CDD" id="cd02440">
    <property type="entry name" value="AdoMet_MTases"/>
    <property type="match status" value="1"/>
</dbReference>
<accession>A0AAE0D891</accession>